<dbReference type="NCBIfam" id="TIGR02532">
    <property type="entry name" value="IV_pilin_GFxxxE"/>
    <property type="match status" value="1"/>
</dbReference>
<evidence type="ECO:0000313" key="3">
    <source>
        <dbReference type="Proteomes" id="UP001063782"/>
    </source>
</evidence>
<reference evidence="2" key="1">
    <citation type="submission" date="2021-12" db="EMBL/GenBank/DDBJ databases">
        <title>taxonomy of Moraxella sp. ZY201224.</title>
        <authorList>
            <person name="Li F."/>
        </authorList>
    </citation>
    <scope>NUCLEOTIDE SEQUENCE</scope>
    <source>
        <strain evidence="2">ZY201224</strain>
    </source>
</reference>
<accession>A0ABY6F5M6</accession>
<gene>
    <name evidence="2" type="ORF">LU297_02820</name>
</gene>
<evidence type="ECO:0000313" key="2">
    <source>
        <dbReference type="EMBL" id="UXZ05399.1"/>
    </source>
</evidence>
<dbReference type="RefSeq" id="WP_263076896.1">
    <property type="nucleotide sequence ID" value="NZ_CP089977.1"/>
</dbReference>
<keyword evidence="1" id="KW-1133">Transmembrane helix</keyword>
<dbReference type="Pfam" id="PF07963">
    <property type="entry name" value="N_methyl"/>
    <property type="match status" value="1"/>
</dbReference>
<keyword evidence="3" id="KW-1185">Reference proteome</keyword>
<protein>
    <submittedName>
        <fullName evidence="2">Prepilin-type N-terminal cleavage/methylation domain-containing protein</fullName>
    </submittedName>
</protein>
<sequence>MKSNLGFSLLEMLVAILIGSMVVLMGTGLYATFVKYSIRHQDLGRFIDHRSDLLEIGQHITLAGLGLADGILIAPSQLGQLRIERGNAQQIISQHQTLPSHTQRPSDQLSIHYTAPEDMWDCEGRLVLGSRQVRLGDGRLVMVDGQRVIERYFVQKEDDGTLALRCNAIHYVVDEIHRDGTRDKKGLGIAHQNAIIDEQNDARKVKRAWSPEGLGEKGSVLMGDIGGFWVRLSVQTNQGIQSVLLDEYRRHYPSVQPVAIELVLMSRGTAEARQAPMSIFGQTQRLLVSPKQDWRIHRVYLTPTNLRLGGKS</sequence>
<dbReference type="EMBL" id="CP089977">
    <property type="protein sequence ID" value="UXZ05399.1"/>
    <property type="molecule type" value="Genomic_DNA"/>
</dbReference>
<evidence type="ECO:0000256" key="1">
    <source>
        <dbReference type="SAM" id="Phobius"/>
    </source>
</evidence>
<organism evidence="2 3">
    <name type="scientific">Moraxella nasicaprae</name>
    <dbReference type="NCBI Taxonomy" id="2904122"/>
    <lineage>
        <taxon>Bacteria</taxon>
        <taxon>Pseudomonadati</taxon>
        <taxon>Pseudomonadota</taxon>
        <taxon>Gammaproteobacteria</taxon>
        <taxon>Moraxellales</taxon>
        <taxon>Moraxellaceae</taxon>
        <taxon>Moraxella</taxon>
    </lineage>
</organism>
<dbReference type="Proteomes" id="UP001063782">
    <property type="component" value="Chromosome"/>
</dbReference>
<name>A0ABY6F5M6_9GAMM</name>
<proteinExistence type="predicted"/>
<keyword evidence="1" id="KW-0472">Membrane</keyword>
<feature type="transmembrane region" description="Helical" evidence="1">
    <location>
        <begin position="12"/>
        <end position="33"/>
    </location>
</feature>
<dbReference type="InterPro" id="IPR012902">
    <property type="entry name" value="N_methyl_site"/>
</dbReference>
<keyword evidence="1" id="KW-0812">Transmembrane</keyword>